<evidence type="ECO:0000256" key="3">
    <source>
        <dbReference type="ARBA" id="ARBA00022679"/>
    </source>
</evidence>
<dbReference type="InterPro" id="IPR011989">
    <property type="entry name" value="ARM-like"/>
</dbReference>
<dbReference type="GO" id="GO:0005524">
    <property type="term" value="F:ATP binding"/>
    <property type="evidence" value="ECO:0007669"/>
    <property type="project" value="UniProtKB-UniRule"/>
</dbReference>
<dbReference type="GO" id="GO:0005737">
    <property type="term" value="C:cytoplasm"/>
    <property type="evidence" value="ECO:0007669"/>
    <property type="project" value="TreeGrafter"/>
</dbReference>
<keyword evidence="11" id="KW-1185">Reference proteome</keyword>
<feature type="compositionally biased region" description="Low complexity" evidence="8">
    <location>
        <begin position="283"/>
        <end position="297"/>
    </location>
</feature>
<keyword evidence="5" id="KW-0418">Kinase</keyword>
<keyword evidence="2" id="KW-0723">Serine/threonine-protein kinase</keyword>
<dbReference type="SUPFAM" id="SSF56112">
    <property type="entry name" value="Protein kinase-like (PK-like)"/>
    <property type="match status" value="1"/>
</dbReference>
<evidence type="ECO:0000256" key="5">
    <source>
        <dbReference type="ARBA" id="ARBA00022777"/>
    </source>
</evidence>
<evidence type="ECO:0000256" key="6">
    <source>
        <dbReference type="ARBA" id="ARBA00022840"/>
    </source>
</evidence>
<feature type="region of interest" description="Disordered" evidence="8">
    <location>
        <begin position="283"/>
        <end position="321"/>
    </location>
</feature>
<dbReference type="EC" id="2.7.11.1" evidence="1"/>
<protein>
    <recommendedName>
        <fullName evidence="1">non-specific serine/threonine protein kinase</fullName>
        <ecNumber evidence="1">2.7.11.1</ecNumber>
    </recommendedName>
</protein>
<evidence type="ECO:0000256" key="2">
    <source>
        <dbReference type="ARBA" id="ARBA00022527"/>
    </source>
</evidence>
<keyword evidence="6 7" id="KW-0067">ATP-binding</keyword>
<dbReference type="InterPro" id="IPR000225">
    <property type="entry name" value="Armadillo"/>
</dbReference>
<dbReference type="Proteomes" id="UP000239899">
    <property type="component" value="Unassembled WGS sequence"/>
</dbReference>
<evidence type="ECO:0000313" key="11">
    <source>
        <dbReference type="Proteomes" id="UP000239899"/>
    </source>
</evidence>
<accession>A0A2P6U5E4</accession>
<dbReference type="CDD" id="cd06627">
    <property type="entry name" value="STKc_Cdc7_like"/>
    <property type="match status" value="1"/>
</dbReference>
<dbReference type="Pfam" id="PF00069">
    <property type="entry name" value="Pkinase"/>
    <property type="match status" value="1"/>
</dbReference>
<evidence type="ECO:0000256" key="8">
    <source>
        <dbReference type="SAM" id="MobiDB-lite"/>
    </source>
</evidence>
<dbReference type="PROSITE" id="PS00108">
    <property type="entry name" value="PROTEIN_KINASE_ST"/>
    <property type="match status" value="1"/>
</dbReference>
<dbReference type="InterPro" id="IPR000719">
    <property type="entry name" value="Prot_kinase_dom"/>
</dbReference>
<dbReference type="PANTHER" id="PTHR48012">
    <property type="entry name" value="STERILE20-LIKE KINASE, ISOFORM B-RELATED"/>
    <property type="match status" value="1"/>
</dbReference>
<feature type="compositionally biased region" description="Low complexity" evidence="8">
    <location>
        <begin position="1031"/>
        <end position="1041"/>
    </location>
</feature>
<name>A0A2P6U5E4_CHLSO</name>
<feature type="domain" description="Protein kinase" evidence="9">
    <location>
        <begin position="383"/>
        <end position="642"/>
    </location>
</feature>
<dbReference type="FunFam" id="1.10.510.10:FF:000571">
    <property type="entry name" value="Maternal embryonic leucine zipper kinase"/>
    <property type="match status" value="1"/>
</dbReference>
<dbReference type="InterPro" id="IPR050629">
    <property type="entry name" value="STE20/SPS1-PAK"/>
</dbReference>
<dbReference type="InterPro" id="IPR001245">
    <property type="entry name" value="Ser-Thr/Tyr_kinase_cat_dom"/>
</dbReference>
<dbReference type="InterPro" id="IPR016024">
    <property type="entry name" value="ARM-type_fold"/>
</dbReference>
<gene>
    <name evidence="10" type="ORF">C2E21_0653</name>
</gene>
<dbReference type="InterPro" id="IPR008271">
    <property type="entry name" value="Ser/Thr_kinase_AS"/>
</dbReference>
<evidence type="ECO:0000256" key="7">
    <source>
        <dbReference type="PROSITE-ProRule" id="PRU10141"/>
    </source>
</evidence>
<evidence type="ECO:0000256" key="1">
    <source>
        <dbReference type="ARBA" id="ARBA00012513"/>
    </source>
</evidence>
<feature type="compositionally biased region" description="Low complexity" evidence="8">
    <location>
        <begin position="309"/>
        <end position="321"/>
    </location>
</feature>
<dbReference type="GO" id="GO:0004674">
    <property type="term" value="F:protein serine/threonine kinase activity"/>
    <property type="evidence" value="ECO:0007669"/>
    <property type="project" value="UniProtKB-KW"/>
</dbReference>
<dbReference type="PROSITE" id="PS50011">
    <property type="entry name" value="PROTEIN_KINASE_DOM"/>
    <property type="match status" value="1"/>
</dbReference>
<dbReference type="STRING" id="3076.A0A2P6U5E4"/>
<dbReference type="OrthoDB" id="8693905at2759"/>
<comment type="caution">
    <text evidence="10">The sequence shown here is derived from an EMBL/GenBank/DDBJ whole genome shotgun (WGS) entry which is preliminary data.</text>
</comment>
<dbReference type="Gene3D" id="1.25.10.10">
    <property type="entry name" value="Leucine-rich Repeat Variant"/>
    <property type="match status" value="3"/>
</dbReference>
<dbReference type="PRINTS" id="PR00109">
    <property type="entry name" value="TYRKINASE"/>
</dbReference>
<dbReference type="SMART" id="SM00185">
    <property type="entry name" value="ARM"/>
    <property type="match status" value="2"/>
</dbReference>
<dbReference type="InterPro" id="IPR011009">
    <property type="entry name" value="Kinase-like_dom_sf"/>
</dbReference>
<proteinExistence type="predicted"/>
<evidence type="ECO:0000313" key="10">
    <source>
        <dbReference type="EMBL" id="PRW61538.1"/>
    </source>
</evidence>
<sequence>MAELLQHELARGWACGDTTASLLAICYQLVQMTHTSWFEKGVEAFAICMEALLIYQCAQLKRCSGQHAGTAAQQRRRLLLRTLLVGCVRASAIIVVPQLVDLVHAMAPGLAPGASCSDAGLLASCTRAAGARACASSVATHLRGLVMLLLPVAWVHALLGAAIGWQLPPLESALLQTTAVALLLRRAPAACRRFTDLHPANARVASALYFVIQQVASLLCLGTRTPLEAVAHDSDSCAKCIAVVWSLEVSLGLVWPMLMVWRSQLAAAREWAAAAAEREAMQQAQQLQSQAQRQNGQQPGGEPPSPGLPAARQPATTTARSSTAVAEYERSMYAQLCVPVLSLARACPGGWAMIVLLAGLYPYLAAVLTEPNQGFPKMLVDKYRLGEELGRGAFGQVYLGLDTRTGEHVAIKQLSLEKIPGESLQGIMGEVELLKNLNHRNIVKYVGSFKTKSHLYIILEYMENGALSSVIKASKFGPFPESLVAVYIQQVLQGLAYLHDQGVVHRDIKGANILTTKEGLVKLADFGVAAKLVELEADAQQGQEAAPVGTPYWMAPEVVELKSVTTASDIWSVGCLAIELLTGSPPYYDLQPLSALYNIVQDPHPPLPADVSSGMRDFLLKCFQKDPAARPSARQLLQHSWITYNRRTLKSSWSRTRGLKARQAGGGPLAEGYTKVSTVVERILASTADSEAGQLEQQAAAAAGAAPLGMLGGGASKPPALATVAEDAAAVEASAQSRHEAAEVRRQVAGMRIMSSTPGERSFVAEAAAAASARALLGPLARDAQLRAAFLAADGASALRELLDNPSDRVLGAALDLLRALCSQDHSALRACCQLGFCPAVLRFALPSTPLDIRLQAAAFAELLCRAGPWSAAQLIACQGVPFLRDMIDEQQQHPQQLHLAGTAVACFWLLLRHAAAQHYSWPISLNQLLRLLAHHNLPLRLIRLLPRLLQAQAAAAARAAEAEAEGARRGWPGGEGGGPPRHVRVPSMPQTEAEMALLSDDALAAAAASLALSRAAGGEDDAGLDGYSSSGGAAGYSSPERGGGSGGSSPTRAQRLARMRSAHPAAGSGGTSGGTVSPERALSPTALPAGAAAAGPAVAHQVEAARQLTQLLDGVINLLAAMAHGDASVKARLCQREVLTGMMGLAPHMGPERQRRVLRWVRQLASEQSVLQALEEAGAVPYVVVQLRRQGDSELQADALGALHSLCQLSRSRQEQAAEQKAAGPLVAIALHQAAPQQGGEEAAAAWAASRGLAVSLLCAFAHGGARCRQDLWAAGGFEALMALLKEEAHQVAVLDALAAWLEQEPPRVEAQLAEPEALARLVTLLPAGATAASAAAGDGEQLQSLLAPLLRLLQRSPRLAVELAQNGLAPRVVELLRRPNATAALSLLQMLRAMYEHHPRPKEFIVKYRVQQALAALAHGQSATNQVLVRKQAQNLLDAFQVNVVL</sequence>
<reference evidence="10 11" key="1">
    <citation type="journal article" date="2018" name="Plant J.">
        <title>Genome sequences of Chlorella sorokiniana UTEX 1602 and Micractinium conductrix SAG 241.80: implications to maltose excretion by a green alga.</title>
        <authorList>
            <person name="Arriola M.B."/>
            <person name="Velmurugan N."/>
            <person name="Zhang Y."/>
            <person name="Plunkett M.H."/>
            <person name="Hondzo H."/>
            <person name="Barney B.M."/>
        </authorList>
    </citation>
    <scope>NUCLEOTIDE SEQUENCE [LARGE SCALE GENOMIC DNA]</scope>
    <source>
        <strain evidence="11">UTEX 1602</strain>
    </source>
</reference>
<dbReference type="Gene3D" id="1.10.510.10">
    <property type="entry name" value="Transferase(Phosphotransferase) domain 1"/>
    <property type="match status" value="1"/>
</dbReference>
<feature type="region of interest" description="Disordered" evidence="8">
    <location>
        <begin position="966"/>
        <end position="987"/>
    </location>
</feature>
<dbReference type="InterPro" id="IPR017441">
    <property type="entry name" value="Protein_kinase_ATP_BS"/>
</dbReference>
<keyword evidence="4 7" id="KW-0547">Nucleotide-binding</keyword>
<dbReference type="PROSITE" id="PS00107">
    <property type="entry name" value="PROTEIN_KINASE_ATP"/>
    <property type="match status" value="1"/>
</dbReference>
<dbReference type="SUPFAM" id="SSF48371">
    <property type="entry name" value="ARM repeat"/>
    <property type="match status" value="1"/>
</dbReference>
<dbReference type="EMBL" id="LHPG02000001">
    <property type="protein sequence ID" value="PRW61538.1"/>
    <property type="molecule type" value="Genomic_DNA"/>
</dbReference>
<dbReference type="SMART" id="SM00220">
    <property type="entry name" value="S_TKc"/>
    <property type="match status" value="1"/>
</dbReference>
<dbReference type="FunFam" id="3.30.200.20:FF:000042">
    <property type="entry name" value="Aurora kinase A"/>
    <property type="match status" value="1"/>
</dbReference>
<feature type="binding site" evidence="7">
    <location>
        <position position="412"/>
    </location>
    <ligand>
        <name>ATP</name>
        <dbReference type="ChEBI" id="CHEBI:30616"/>
    </ligand>
</feature>
<keyword evidence="3" id="KW-0808">Transferase</keyword>
<evidence type="ECO:0000259" key="9">
    <source>
        <dbReference type="PROSITE" id="PS50011"/>
    </source>
</evidence>
<dbReference type="PANTHER" id="PTHR48012:SF26">
    <property type="entry name" value="SERINE_THREONINE-PROTEIN KINASE DDB_G0283821-RELATED"/>
    <property type="match status" value="1"/>
</dbReference>
<feature type="region of interest" description="Disordered" evidence="8">
    <location>
        <begin position="1031"/>
        <end position="1083"/>
    </location>
</feature>
<evidence type="ECO:0000256" key="4">
    <source>
        <dbReference type="ARBA" id="ARBA00022741"/>
    </source>
</evidence>
<organism evidence="10 11">
    <name type="scientific">Chlorella sorokiniana</name>
    <name type="common">Freshwater green alga</name>
    <dbReference type="NCBI Taxonomy" id="3076"/>
    <lineage>
        <taxon>Eukaryota</taxon>
        <taxon>Viridiplantae</taxon>
        <taxon>Chlorophyta</taxon>
        <taxon>core chlorophytes</taxon>
        <taxon>Trebouxiophyceae</taxon>
        <taxon>Chlorellales</taxon>
        <taxon>Chlorellaceae</taxon>
        <taxon>Chlorella clade</taxon>
        <taxon>Chlorella</taxon>
    </lineage>
</organism>